<evidence type="ECO:0000313" key="2">
    <source>
        <dbReference type="Proteomes" id="UP000276223"/>
    </source>
</evidence>
<gene>
    <name evidence="1" type="ORF">EDC27_1451</name>
</gene>
<dbReference type="EMBL" id="RJVA01000011">
    <property type="protein sequence ID" value="ROQ93434.1"/>
    <property type="molecule type" value="Genomic_DNA"/>
</dbReference>
<dbReference type="Pfam" id="PF05908">
    <property type="entry name" value="Gamma_PGA_hydro"/>
    <property type="match status" value="1"/>
</dbReference>
<proteinExistence type="predicted"/>
<reference evidence="1 2" key="1">
    <citation type="submission" date="2018-11" db="EMBL/GenBank/DDBJ databases">
        <title>Genomic Encyclopedia of Type Strains, Phase IV (KMG-IV): sequencing the most valuable type-strain genomes for metagenomic binning, comparative biology and taxonomic classification.</title>
        <authorList>
            <person name="Goeker M."/>
        </authorList>
    </citation>
    <scope>NUCLEOTIDE SEQUENCE [LARGE SCALE GENOMIC DNA]</scope>
    <source>
        <strain evidence="1 2">DSM 22027</strain>
    </source>
</reference>
<protein>
    <submittedName>
        <fullName evidence="1">Phage replication-related protein YjqB (UPF0714/DUF867 family)</fullName>
    </submittedName>
</protein>
<dbReference type="InterPro" id="IPR038128">
    <property type="entry name" value="Gamma_PGA_hydro_sf"/>
</dbReference>
<dbReference type="AlphaFoldDB" id="A0A3N1UQQ4"/>
<dbReference type="Gene3D" id="3.40.630.100">
    <property type="entry name" value="Poly-gamma-glutamate hydrolase, zinc-binding motif"/>
    <property type="match status" value="1"/>
</dbReference>
<name>A0A3N1UQQ4_9BACT</name>
<keyword evidence="2" id="KW-1185">Reference proteome</keyword>
<evidence type="ECO:0000313" key="1">
    <source>
        <dbReference type="EMBL" id="ROQ93434.1"/>
    </source>
</evidence>
<dbReference type="OrthoDB" id="7721587at2"/>
<comment type="caution">
    <text evidence="1">The sequence shown here is derived from an EMBL/GenBank/DDBJ whole genome shotgun (WGS) entry which is preliminary data.</text>
</comment>
<dbReference type="InterPro" id="IPR008585">
    <property type="entry name" value="Gamma_PGA_hydro"/>
</dbReference>
<dbReference type="Proteomes" id="UP000276223">
    <property type="component" value="Unassembled WGS sequence"/>
</dbReference>
<accession>A0A3N1UQQ4</accession>
<organism evidence="1 2">
    <name type="scientific">Desulfosoma caldarium</name>
    <dbReference type="NCBI Taxonomy" id="610254"/>
    <lineage>
        <taxon>Bacteria</taxon>
        <taxon>Pseudomonadati</taxon>
        <taxon>Thermodesulfobacteriota</taxon>
        <taxon>Syntrophobacteria</taxon>
        <taxon>Syntrophobacterales</taxon>
        <taxon>Syntrophobacteraceae</taxon>
        <taxon>Desulfosoma</taxon>
    </lineage>
</organism>
<sequence length="245" mass="27150">MGGFTSRPYLAHMPLTPFLRSRKVEESRTCGSMNSYESYYALVRREVSGRDYVIEWRTGRSGLAVMAPHGGGIEPGTSEVARSIAQGSHSFYHFDGLKRENNGTLHITSTRFDEPVALALAAVSWKIVTIHGCTHDDVDIYLGGLDTNFQAACAEALTNAGFIVACHLDFQGLQPENLCNRGRSGKGLQLELSLRLRRRLFHRLNRAGRQQPTALFGLLNDTLRRVLAREAFSDSFSHVHGILSS</sequence>